<dbReference type="EMBL" id="JAPDHZ010000006">
    <property type="protein sequence ID" value="MDG0794455.1"/>
    <property type="molecule type" value="Genomic_DNA"/>
</dbReference>
<dbReference type="InterPro" id="IPR000620">
    <property type="entry name" value="EamA_dom"/>
</dbReference>
<gene>
    <name evidence="8" type="ORF">OMP38_29185</name>
</gene>
<feature type="domain" description="EamA" evidence="7">
    <location>
        <begin position="7"/>
        <end position="135"/>
    </location>
</feature>
<feature type="transmembrane region" description="Helical" evidence="6">
    <location>
        <begin position="146"/>
        <end position="163"/>
    </location>
</feature>
<comment type="subcellular location">
    <subcellularLocation>
        <location evidence="1">Endomembrane system</location>
        <topology evidence="1">Multi-pass membrane protein</topology>
    </subcellularLocation>
</comment>
<evidence type="ECO:0000256" key="6">
    <source>
        <dbReference type="SAM" id="Phobius"/>
    </source>
</evidence>
<dbReference type="GO" id="GO:0016020">
    <property type="term" value="C:membrane"/>
    <property type="evidence" value="ECO:0007669"/>
    <property type="project" value="UniProtKB-SubCell"/>
</dbReference>
<feature type="transmembrane region" description="Helical" evidence="6">
    <location>
        <begin position="92"/>
        <end position="113"/>
    </location>
</feature>
<feature type="transmembrane region" description="Helical" evidence="6">
    <location>
        <begin position="175"/>
        <end position="194"/>
    </location>
</feature>
<dbReference type="Proteomes" id="UP001153387">
    <property type="component" value="Unassembled WGS sequence"/>
</dbReference>
<dbReference type="InterPro" id="IPR037185">
    <property type="entry name" value="EmrE-like"/>
</dbReference>
<evidence type="ECO:0000256" key="2">
    <source>
        <dbReference type="ARBA" id="ARBA00007362"/>
    </source>
</evidence>
<keyword evidence="4 6" id="KW-1133">Transmembrane helix</keyword>
<feature type="transmembrane region" description="Helical" evidence="6">
    <location>
        <begin position="206"/>
        <end position="226"/>
    </location>
</feature>
<evidence type="ECO:0000256" key="1">
    <source>
        <dbReference type="ARBA" id="ARBA00004127"/>
    </source>
</evidence>
<organism evidence="8 9">
    <name type="scientific">Cohnella ginsengisoli</name>
    <dbReference type="NCBI Taxonomy" id="425004"/>
    <lineage>
        <taxon>Bacteria</taxon>
        <taxon>Bacillati</taxon>
        <taxon>Bacillota</taxon>
        <taxon>Bacilli</taxon>
        <taxon>Bacillales</taxon>
        <taxon>Paenibacillaceae</taxon>
        <taxon>Cohnella</taxon>
    </lineage>
</organism>
<dbReference type="RefSeq" id="WP_277568195.1">
    <property type="nucleotide sequence ID" value="NZ_JAPDHZ010000006.1"/>
</dbReference>
<evidence type="ECO:0000256" key="4">
    <source>
        <dbReference type="ARBA" id="ARBA00022989"/>
    </source>
</evidence>
<feature type="transmembrane region" description="Helical" evidence="6">
    <location>
        <begin position="30"/>
        <end position="52"/>
    </location>
</feature>
<dbReference type="InterPro" id="IPR050638">
    <property type="entry name" value="AA-Vitamin_Transporters"/>
</dbReference>
<feature type="transmembrane region" description="Helical" evidence="6">
    <location>
        <begin position="261"/>
        <end position="279"/>
    </location>
</feature>
<protein>
    <submittedName>
        <fullName evidence="8">EamA family transporter</fullName>
    </submittedName>
</protein>
<feature type="transmembrane region" description="Helical" evidence="6">
    <location>
        <begin position="120"/>
        <end position="140"/>
    </location>
</feature>
<proteinExistence type="inferred from homology"/>
<comment type="similarity">
    <text evidence="2">Belongs to the EamA transporter family.</text>
</comment>
<dbReference type="PANTHER" id="PTHR32322:SF2">
    <property type="entry name" value="EAMA DOMAIN-CONTAINING PROTEIN"/>
    <property type="match status" value="1"/>
</dbReference>
<feature type="transmembrane region" description="Helical" evidence="6">
    <location>
        <begin position="238"/>
        <end position="255"/>
    </location>
</feature>
<keyword evidence="5 6" id="KW-0472">Membrane</keyword>
<evidence type="ECO:0000259" key="7">
    <source>
        <dbReference type="Pfam" id="PF00892"/>
    </source>
</evidence>
<dbReference type="SUPFAM" id="SSF103481">
    <property type="entry name" value="Multidrug resistance efflux transporter EmrE"/>
    <property type="match status" value="2"/>
</dbReference>
<keyword evidence="9" id="KW-1185">Reference proteome</keyword>
<name>A0A9X4KM80_9BACL</name>
<sequence>MNPKAYASLILVTTLTMGLAFPVGRIGLDYAPPFLLMSIRFVAAGLIMAAFTARRLKPKDISSWLRIALIGSLNSAGVMGCSYYSMRWITSGESAILIFVNPLLVILFGALFMKARYRSLQWAGVALGFAGVFCTMGAHLSMNPGTLISLLGACCFAAASLLVKRWGQAFDTWVLTGYQMLFGGIVLGLLSALFEHPHIHFGSGFYFSLVWLVLVNSILQFSGWSYLLQRGDPAKTNAFLFLAPFFGVIGGAVLIGEPLHAYVAAGGAMICAGIFLVNWRGTAPRSVSTTARGA</sequence>
<evidence type="ECO:0000313" key="9">
    <source>
        <dbReference type="Proteomes" id="UP001153387"/>
    </source>
</evidence>
<evidence type="ECO:0000256" key="3">
    <source>
        <dbReference type="ARBA" id="ARBA00022692"/>
    </source>
</evidence>
<feature type="transmembrane region" description="Helical" evidence="6">
    <location>
        <begin position="64"/>
        <end position="86"/>
    </location>
</feature>
<keyword evidence="3 6" id="KW-0812">Transmembrane</keyword>
<feature type="domain" description="EamA" evidence="7">
    <location>
        <begin position="145"/>
        <end position="278"/>
    </location>
</feature>
<dbReference type="Pfam" id="PF00892">
    <property type="entry name" value="EamA"/>
    <property type="match status" value="2"/>
</dbReference>
<reference evidence="8 9" key="1">
    <citation type="submission" date="2022-10" db="EMBL/GenBank/DDBJ databases">
        <title>Comparative genomic analysis of Cohnella hashimotonis sp. nov., isolated from the International Space Station.</title>
        <authorList>
            <person name="Simpson A."/>
            <person name="Venkateswaran K."/>
        </authorList>
    </citation>
    <scope>NUCLEOTIDE SEQUENCE [LARGE SCALE GENOMIC DNA]</scope>
    <source>
        <strain evidence="8 9">DSM 18997</strain>
    </source>
</reference>
<dbReference type="AlphaFoldDB" id="A0A9X4KM80"/>
<evidence type="ECO:0000313" key="8">
    <source>
        <dbReference type="EMBL" id="MDG0794455.1"/>
    </source>
</evidence>
<accession>A0A9X4KM80</accession>
<comment type="caution">
    <text evidence="8">The sequence shown here is derived from an EMBL/GenBank/DDBJ whole genome shotgun (WGS) entry which is preliminary data.</text>
</comment>
<evidence type="ECO:0000256" key="5">
    <source>
        <dbReference type="ARBA" id="ARBA00023136"/>
    </source>
</evidence>
<dbReference type="PANTHER" id="PTHR32322">
    <property type="entry name" value="INNER MEMBRANE TRANSPORTER"/>
    <property type="match status" value="1"/>
</dbReference>